<name>A0A3D8I8Q9_9HELI</name>
<evidence type="ECO:0000256" key="1">
    <source>
        <dbReference type="SAM" id="SignalP"/>
    </source>
</evidence>
<dbReference type="EMBL" id="NXLQ01000049">
    <property type="protein sequence ID" value="RDU61539.1"/>
    <property type="molecule type" value="Genomic_DNA"/>
</dbReference>
<organism evidence="2 3">
    <name type="scientific">Helicobacter didelphidarum</name>
    <dbReference type="NCBI Taxonomy" id="2040648"/>
    <lineage>
        <taxon>Bacteria</taxon>
        <taxon>Pseudomonadati</taxon>
        <taxon>Campylobacterota</taxon>
        <taxon>Epsilonproteobacteria</taxon>
        <taxon>Campylobacterales</taxon>
        <taxon>Helicobacteraceae</taxon>
        <taxon>Helicobacter</taxon>
    </lineage>
</organism>
<evidence type="ECO:0000313" key="2">
    <source>
        <dbReference type="EMBL" id="RDU61539.1"/>
    </source>
</evidence>
<evidence type="ECO:0000313" key="3">
    <source>
        <dbReference type="Proteomes" id="UP000256379"/>
    </source>
</evidence>
<keyword evidence="3" id="KW-1185">Reference proteome</keyword>
<feature type="chain" id="PRO_5017639302" evidence="1">
    <location>
        <begin position="19"/>
        <end position="193"/>
    </location>
</feature>
<dbReference type="Proteomes" id="UP000256379">
    <property type="component" value="Unassembled WGS sequence"/>
</dbReference>
<feature type="signal peptide" evidence="1">
    <location>
        <begin position="1"/>
        <end position="18"/>
    </location>
</feature>
<reference evidence="2 3" key="1">
    <citation type="submission" date="2018-04" db="EMBL/GenBank/DDBJ databases">
        <title>Novel Campyloabacter and Helicobacter Species and Strains.</title>
        <authorList>
            <person name="Mannion A.J."/>
            <person name="Shen Z."/>
            <person name="Fox J.G."/>
        </authorList>
    </citation>
    <scope>NUCLEOTIDE SEQUENCE [LARGE SCALE GENOMIC DNA]</scope>
    <source>
        <strain evidence="2 3">MIT 17-337</strain>
    </source>
</reference>
<accession>A0A3D8I8Q9</accession>
<dbReference type="AlphaFoldDB" id="A0A3D8I8Q9"/>
<protein>
    <submittedName>
        <fullName evidence="2">Uncharacterized protein</fullName>
    </submittedName>
</protein>
<proteinExistence type="predicted"/>
<dbReference type="RefSeq" id="WP_115543840.1">
    <property type="nucleotide sequence ID" value="NZ_NXLQ01000049.1"/>
</dbReference>
<comment type="caution">
    <text evidence="2">The sequence shown here is derived from an EMBL/GenBank/DDBJ whole genome shotgun (WGS) entry which is preliminary data.</text>
</comment>
<sequence length="193" mass="22084">MNKLFLIICLSLSICFNACETQDTSQANIERAFEMMEKQIANPLPIIANIVLKIDKIPQIDEIKSSLDSTQKITYNDMLEVIKSDDWDAPLRAKSIESIATYLLDENSILLQKDTSTFCSAFDEFYTDSKNLEILRILDESILDNETSAKTISQREPNLHLISENHKLSFILANLLQSFNKVVLNRYKQECRG</sequence>
<keyword evidence="1" id="KW-0732">Signal</keyword>
<gene>
    <name evidence="2" type="ORF">CQA53_10015</name>
</gene>